<gene>
    <name evidence="1" type="ORF">O6H91_12G005500</name>
</gene>
<comment type="caution">
    <text evidence="1">The sequence shown here is derived from an EMBL/GenBank/DDBJ whole genome shotgun (WGS) entry which is preliminary data.</text>
</comment>
<dbReference type="Proteomes" id="UP001162992">
    <property type="component" value="Chromosome 12"/>
</dbReference>
<dbReference type="EMBL" id="CM055103">
    <property type="protein sequence ID" value="KAJ7534825.1"/>
    <property type="molecule type" value="Genomic_DNA"/>
</dbReference>
<reference evidence="2" key="1">
    <citation type="journal article" date="2024" name="Proc. Natl. Acad. Sci. U.S.A.">
        <title>Extraordinary preservation of gene collinearity over three hundred million years revealed in homosporous lycophytes.</title>
        <authorList>
            <person name="Li C."/>
            <person name="Wickell D."/>
            <person name="Kuo L.Y."/>
            <person name="Chen X."/>
            <person name="Nie B."/>
            <person name="Liao X."/>
            <person name="Peng D."/>
            <person name="Ji J."/>
            <person name="Jenkins J."/>
            <person name="Williams M."/>
            <person name="Shu S."/>
            <person name="Plott C."/>
            <person name="Barry K."/>
            <person name="Rajasekar S."/>
            <person name="Grimwood J."/>
            <person name="Han X."/>
            <person name="Sun S."/>
            <person name="Hou Z."/>
            <person name="He W."/>
            <person name="Dai G."/>
            <person name="Sun C."/>
            <person name="Schmutz J."/>
            <person name="Leebens-Mack J.H."/>
            <person name="Li F.W."/>
            <person name="Wang L."/>
        </authorList>
    </citation>
    <scope>NUCLEOTIDE SEQUENCE [LARGE SCALE GENOMIC DNA]</scope>
    <source>
        <strain evidence="2">cv. PW_Plant_1</strain>
    </source>
</reference>
<evidence type="ECO:0000313" key="2">
    <source>
        <dbReference type="Proteomes" id="UP001162992"/>
    </source>
</evidence>
<sequence length="143" mass="15976">MLLLFHQICPCHALLQLLSEHSSYVVYFSYAFSTPMLSTSLMPSQLPPSILPSVSNANSMRTYRDDIPIIAETVALSALPRPLDNNVEVMPMQECPQQLPPVRYANTMSFSVPTSHLLHSSEKVSLPRFSLGLIILLKMSFLL</sequence>
<proteinExistence type="predicted"/>
<evidence type="ECO:0000313" key="1">
    <source>
        <dbReference type="EMBL" id="KAJ7534825.1"/>
    </source>
</evidence>
<keyword evidence="2" id="KW-1185">Reference proteome</keyword>
<name>A0ACC2BYK9_DIPCM</name>
<accession>A0ACC2BYK9</accession>
<protein>
    <submittedName>
        <fullName evidence="1">Uncharacterized protein</fullName>
    </submittedName>
</protein>
<organism evidence="1 2">
    <name type="scientific">Diphasiastrum complanatum</name>
    <name type="common">Issler's clubmoss</name>
    <name type="synonym">Lycopodium complanatum</name>
    <dbReference type="NCBI Taxonomy" id="34168"/>
    <lineage>
        <taxon>Eukaryota</taxon>
        <taxon>Viridiplantae</taxon>
        <taxon>Streptophyta</taxon>
        <taxon>Embryophyta</taxon>
        <taxon>Tracheophyta</taxon>
        <taxon>Lycopodiopsida</taxon>
        <taxon>Lycopodiales</taxon>
        <taxon>Lycopodiaceae</taxon>
        <taxon>Lycopodioideae</taxon>
        <taxon>Diphasiastrum</taxon>
    </lineage>
</organism>